<dbReference type="InterPro" id="IPR032675">
    <property type="entry name" value="LRR_dom_sf"/>
</dbReference>
<feature type="transmembrane region" description="Helical" evidence="1">
    <location>
        <begin position="32"/>
        <end position="52"/>
    </location>
</feature>
<evidence type="ECO:0000313" key="2">
    <source>
        <dbReference type="EMBL" id="OAO14117.1"/>
    </source>
</evidence>
<keyword evidence="1" id="KW-0472">Membrane</keyword>
<evidence type="ECO:0000256" key="1">
    <source>
        <dbReference type="SAM" id="Phobius"/>
    </source>
</evidence>
<protein>
    <submittedName>
        <fullName evidence="2">Uncharacterized protein</fullName>
    </submittedName>
</protein>
<dbReference type="Gene3D" id="3.80.10.10">
    <property type="entry name" value="Ribonuclease Inhibitor"/>
    <property type="match status" value="1"/>
</dbReference>
<comment type="caution">
    <text evidence="2">The sequence shown here is derived from an EMBL/GenBank/DDBJ whole genome shotgun (WGS) entry which is preliminary data.</text>
</comment>
<keyword evidence="1" id="KW-0812">Transmembrane</keyword>
<gene>
    <name evidence="2" type="ORF">AV274_4183</name>
</gene>
<keyword evidence="1" id="KW-1133">Transmembrane helix</keyword>
<dbReference type="Proteomes" id="UP000078348">
    <property type="component" value="Unassembled WGS sequence"/>
</dbReference>
<dbReference type="SUPFAM" id="SSF52058">
    <property type="entry name" value="L domain-like"/>
    <property type="match status" value="1"/>
</dbReference>
<sequence>MSKDIEAGTQNALPFEKSSVSKAKKSKRCTGWVAPLCIIGCILVVVLLWWVISVILSSVEASKSLKMLQQCMNDTSLSKTTTSLIVPDDQCNGENFKLLDLSKLKNLATLVVGDRCFRYVQKVNIRNLKQLKTVTIGKESFTLNREWYGQNPDFQLVLKNCPSLTRLSIGDHSFLEYTTCDLAQLPSLEIVEMGDFNSSAESSSFYWASLSLKNLPRLKSLLLGNHAFLYAKEVVLEKLQELQSIQFGMNAMTFAEGSDTKLIMKELPQLTTIMAPQNSTSFMNPQSVYILNTPSVVNVSLPGAFQKKHSVTVKNIGALQSFFE</sequence>
<dbReference type="EMBL" id="LXWW01000288">
    <property type="protein sequence ID" value="OAO14117.1"/>
    <property type="molecule type" value="Genomic_DNA"/>
</dbReference>
<name>A0A196SDB3_BLAHN</name>
<dbReference type="AlphaFoldDB" id="A0A196SDB3"/>
<accession>A0A196SDB3</accession>
<dbReference type="OrthoDB" id="2018313at2759"/>
<keyword evidence="3" id="KW-1185">Reference proteome</keyword>
<organism evidence="2 3">
    <name type="scientific">Blastocystis sp. subtype 1 (strain ATCC 50177 / NandII)</name>
    <dbReference type="NCBI Taxonomy" id="478820"/>
    <lineage>
        <taxon>Eukaryota</taxon>
        <taxon>Sar</taxon>
        <taxon>Stramenopiles</taxon>
        <taxon>Bigyra</taxon>
        <taxon>Opalozoa</taxon>
        <taxon>Opalinata</taxon>
        <taxon>Blastocystidae</taxon>
        <taxon>Blastocystis</taxon>
    </lineage>
</organism>
<reference evidence="2 3" key="1">
    <citation type="submission" date="2016-05" db="EMBL/GenBank/DDBJ databases">
        <title>Nuclear genome of Blastocystis sp. subtype 1 NandII.</title>
        <authorList>
            <person name="Gentekaki E."/>
            <person name="Curtis B."/>
            <person name="Stairs C."/>
            <person name="Eme L."/>
            <person name="Herman E."/>
            <person name="Klimes V."/>
            <person name="Arias M.C."/>
            <person name="Elias M."/>
            <person name="Hilliou F."/>
            <person name="Klute M."/>
            <person name="Malik S.-B."/>
            <person name="Pightling A."/>
            <person name="Rachubinski R."/>
            <person name="Salas D."/>
            <person name="Schlacht A."/>
            <person name="Suga H."/>
            <person name="Archibald J."/>
            <person name="Ball S.G."/>
            <person name="Clark G."/>
            <person name="Dacks J."/>
            <person name="Van Der Giezen M."/>
            <person name="Tsaousis A."/>
            <person name="Roger A."/>
        </authorList>
    </citation>
    <scope>NUCLEOTIDE SEQUENCE [LARGE SCALE GENOMIC DNA]</scope>
    <source>
        <strain evidence="3">ATCC 50177 / NandII</strain>
    </source>
</reference>
<proteinExistence type="predicted"/>
<evidence type="ECO:0000313" key="3">
    <source>
        <dbReference type="Proteomes" id="UP000078348"/>
    </source>
</evidence>